<dbReference type="GeneID" id="77925101"/>
<accession>A0A345KN49</accession>
<organism evidence="1 2">
    <name type="scientific">Arthrobacter phage MargaretKali</name>
    <dbReference type="NCBI Taxonomy" id="2250414"/>
    <lineage>
        <taxon>Viruses</taxon>
        <taxon>Duplodnaviria</taxon>
        <taxon>Heunggongvirae</taxon>
        <taxon>Uroviricota</taxon>
        <taxon>Caudoviricetes</taxon>
        <taxon>Kumottavirus</taxon>
        <taxon>Kumottavirus margaretkali</taxon>
    </lineage>
</organism>
<protein>
    <submittedName>
        <fullName evidence="1">Uncharacterized protein</fullName>
    </submittedName>
</protein>
<proteinExistence type="predicted"/>
<dbReference type="EMBL" id="MH450123">
    <property type="protein sequence ID" value="AXH44451.1"/>
    <property type="molecule type" value="Genomic_DNA"/>
</dbReference>
<dbReference type="Proteomes" id="UP000257231">
    <property type="component" value="Segment"/>
</dbReference>
<evidence type="ECO:0000313" key="1">
    <source>
        <dbReference type="EMBL" id="AXH44451.1"/>
    </source>
</evidence>
<dbReference type="KEGG" id="vg:77925101"/>
<dbReference type="RefSeq" id="YP_010649553.1">
    <property type="nucleotide sequence ID" value="NC_070769.1"/>
</dbReference>
<name>A0A345KN49_9CAUD</name>
<keyword evidence="2" id="KW-1185">Reference proteome</keyword>
<sequence>MKLELIQALGHAAEGQTVGWIGNRWKEIGDDFLFAHKVCGDIPGIAICKANGREEISFHNGGRLVFLTPHRSRGFSLDRAYIPVRASEELLSSILPALDTTGGPVIAY</sequence>
<evidence type="ECO:0000313" key="2">
    <source>
        <dbReference type="Proteomes" id="UP000257231"/>
    </source>
</evidence>
<gene>
    <name evidence="1" type="primary">71</name>
    <name evidence="1" type="ORF">SEA_MARGARETKALI_71</name>
</gene>
<reference evidence="2" key="1">
    <citation type="submission" date="2018-06" db="EMBL/GenBank/DDBJ databases">
        <authorList>
            <person name="Zhirakovskaya E."/>
        </authorList>
    </citation>
    <scope>NUCLEOTIDE SEQUENCE [LARGE SCALE GENOMIC DNA]</scope>
</reference>